<dbReference type="AlphaFoldDB" id="A0A8K0CMY2"/>
<name>A0A8K0CMY2_IGNLU</name>
<dbReference type="Proteomes" id="UP000801492">
    <property type="component" value="Unassembled WGS sequence"/>
</dbReference>
<evidence type="ECO:0000313" key="3">
    <source>
        <dbReference type="Proteomes" id="UP000801492"/>
    </source>
</evidence>
<comment type="caution">
    <text evidence="2">The sequence shown here is derived from an EMBL/GenBank/DDBJ whole genome shotgun (WGS) entry which is preliminary data.</text>
</comment>
<gene>
    <name evidence="2" type="ORF">ILUMI_17626</name>
</gene>
<keyword evidence="3" id="KW-1185">Reference proteome</keyword>
<evidence type="ECO:0000313" key="2">
    <source>
        <dbReference type="EMBL" id="KAF2888546.1"/>
    </source>
</evidence>
<organism evidence="2 3">
    <name type="scientific">Ignelater luminosus</name>
    <name type="common">Cucubano</name>
    <name type="synonym">Pyrophorus luminosus</name>
    <dbReference type="NCBI Taxonomy" id="2038154"/>
    <lineage>
        <taxon>Eukaryota</taxon>
        <taxon>Metazoa</taxon>
        <taxon>Ecdysozoa</taxon>
        <taxon>Arthropoda</taxon>
        <taxon>Hexapoda</taxon>
        <taxon>Insecta</taxon>
        <taxon>Pterygota</taxon>
        <taxon>Neoptera</taxon>
        <taxon>Endopterygota</taxon>
        <taxon>Coleoptera</taxon>
        <taxon>Polyphaga</taxon>
        <taxon>Elateriformia</taxon>
        <taxon>Elateroidea</taxon>
        <taxon>Elateridae</taxon>
        <taxon>Agrypninae</taxon>
        <taxon>Pyrophorini</taxon>
        <taxon>Ignelater</taxon>
    </lineage>
</organism>
<feature type="compositionally biased region" description="Low complexity" evidence="1">
    <location>
        <begin position="66"/>
        <end position="77"/>
    </location>
</feature>
<dbReference type="EMBL" id="VTPC01076179">
    <property type="protein sequence ID" value="KAF2888546.1"/>
    <property type="molecule type" value="Genomic_DNA"/>
</dbReference>
<reference evidence="2" key="1">
    <citation type="submission" date="2019-08" db="EMBL/GenBank/DDBJ databases">
        <title>The genome of the North American firefly Photinus pyralis.</title>
        <authorList>
            <consortium name="Photinus pyralis genome working group"/>
            <person name="Fallon T.R."/>
            <person name="Sander Lower S.E."/>
            <person name="Weng J.-K."/>
        </authorList>
    </citation>
    <scope>NUCLEOTIDE SEQUENCE</scope>
    <source>
        <strain evidence="2">TRF0915ILg1</strain>
        <tissue evidence="2">Whole body</tissue>
    </source>
</reference>
<accession>A0A8K0CMY2</accession>
<proteinExistence type="predicted"/>
<dbReference type="OrthoDB" id="10035668at2759"/>
<feature type="region of interest" description="Disordered" evidence="1">
    <location>
        <begin position="66"/>
        <end position="94"/>
    </location>
</feature>
<evidence type="ECO:0000256" key="1">
    <source>
        <dbReference type="SAM" id="MobiDB-lite"/>
    </source>
</evidence>
<sequence length="137" mass="15449">MNNIKTSINNDVPGDESFANFKKRNNLNIKKPQAVEYFPKKMTNPFIVKETALLHDLSKIQIAGAKSKWSSRTTSSSGRENTAVLSAKSASGDKAPPLIPLDLAVFKSVRDEWDRQLVAWQRKNVGKKFKKEVFRVD</sequence>
<protein>
    <submittedName>
        <fullName evidence="2">Uncharacterized protein</fullName>
    </submittedName>
</protein>